<dbReference type="AlphaFoldDB" id="A0A543NFZ3"/>
<feature type="compositionally biased region" description="Basic and acidic residues" evidence="1">
    <location>
        <begin position="145"/>
        <end position="166"/>
    </location>
</feature>
<feature type="region of interest" description="Disordered" evidence="1">
    <location>
        <begin position="145"/>
        <end position="172"/>
    </location>
</feature>
<dbReference type="Pfam" id="PF02620">
    <property type="entry name" value="YceD"/>
    <property type="match status" value="1"/>
</dbReference>
<comment type="caution">
    <text evidence="2">The sequence shown here is derived from an EMBL/GenBank/DDBJ whole genome shotgun (WGS) entry which is preliminary data.</text>
</comment>
<dbReference type="InterPro" id="IPR003772">
    <property type="entry name" value="YceD"/>
</dbReference>
<dbReference type="PANTHER" id="PTHR34374">
    <property type="entry name" value="LARGE RIBOSOMAL RNA SUBUNIT ACCUMULATION PROTEIN YCED HOMOLOG 1, CHLOROPLASTIC"/>
    <property type="match status" value="1"/>
</dbReference>
<organism evidence="2 3">
    <name type="scientific">Haloactinospora alba</name>
    <dbReference type="NCBI Taxonomy" id="405555"/>
    <lineage>
        <taxon>Bacteria</taxon>
        <taxon>Bacillati</taxon>
        <taxon>Actinomycetota</taxon>
        <taxon>Actinomycetes</taxon>
        <taxon>Streptosporangiales</taxon>
        <taxon>Nocardiopsidaceae</taxon>
        <taxon>Haloactinospora</taxon>
    </lineage>
</organism>
<evidence type="ECO:0008006" key="4">
    <source>
        <dbReference type="Google" id="ProtNLM"/>
    </source>
</evidence>
<sequence>MRTLERIAPAPGSLANGMVHVPEGADIALELRLEAVMEGVLVTGTGRTRYEGECSRCLDPVSDAIEVDFQELFRYPEEDSKGRSPAASESDAEDEEDEDYYLEDDLLDMEQVLRDALVLALPLTPLCRDDCPGLCVECGVKLAEAEPGHSHGDPVDPRWEPLRKLGGDTGEQ</sequence>
<dbReference type="PANTHER" id="PTHR34374:SF1">
    <property type="entry name" value="LARGE RIBOSOMAL RNA SUBUNIT ACCUMULATION PROTEIN YCED HOMOLOG 1, CHLOROPLASTIC"/>
    <property type="match status" value="1"/>
</dbReference>
<dbReference type="EMBL" id="VFQC01000001">
    <property type="protein sequence ID" value="TQN30690.1"/>
    <property type="molecule type" value="Genomic_DNA"/>
</dbReference>
<keyword evidence="3" id="KW-1185">Reference proteome</keyword>
<accession>A0A543NFZ3</accession>
<evidence type="ECO:0000313" key="2">
    <source>
        <dbReference type="EMBL" id="TQN30690.1"/>
    </source>
</evidence>
<evidence type="ECO:0000256" key="1">
    <source>
        <dbReference type="SAM" id="MobiDB-lite"/>
    </source>
</evidence>
<dbReference type="Proteomes" id="UP000317422">
    <property type="component" value="Unassembled WGS sequence"/>
</dbReference>
<gene>
    <name evidence="2" type="ORF">FHX37_0572</name>
</gene>
<name>A0A543NFZ3_9ACTN</name>
<feature type="region of interest" description="Disordered" evidence="1">
    <location>
        <begin position="76"/>
        <end position="98"/>
    </location>
</feature>
<evidence type="ECO:0000313" key="3">
    <source>
        <dbReference type="Proteomes" id="UP000317422"/>
    </source>
</evidence>
<proteinExistence type="predicted"/>
<protein>
    <recommendedName>
        <fullName evidence="4">Metal-binding protein</fullName>
    </recommendedName>
</protein>
<reference evidence="2 3" key="1">
    <citation type="submission" date="2019-06" db="EMBL/GenBank/DDBJ databases">
        <title>Sequencing the genomes of 1000 actinobacteria strains.</title>
        <authorList>
            <person name="Klenk H.-P."/>
        </authorList>
    </citation>
    <scope>NUCLEOTIDE SEQUENCE [LARGE SCALE GENOMIC DNA]</scope>
    <source>
        <strain evidence="2 3">DSM 45015</strain>
    </source>
</reference>